<evidence type="ECO:0000313" key="10">
    <source>
        <dbReference type="EMBL" id="CDS90360.1"/>
    </source>
</evidence>
<evidence type="ECO:0000259" key="8">
    <source>
        <dbReference type="PROSITE" id="PS51737"/>
    </source>
</evidence>
<protein>
    <submittedName>
        <fullName evidence="10">Resolvase domain-containing protein</fullName>
    </submittedName>
</protein>
<dbReference type="InterPro" id="IPR006119">
    <property type="entry name" value="Resolv_N"/>
</dbReference>
<evidence type="ECO:0000313" key="9">
    <source>
        <dbReference type="EMBL" id="CDS90161.1"/>
    </source>
</evidence>
<keyword evidence="3" id="KW-0233">DNA recombination</keyword>
<dbReference type="InterPro" id="IPR038109">
    <property type="entry name" value="DNA_bind_recomb_sf"/>
</dbReference>
<evidence type="ECO:0000259" key="7">
    <source>
        <dbReference type="PROSITE" id="PS51736"/>
    </source>
</evidence>
<dbReference type="Gene3D" id="3.40.50.1390">
    <property type="entry name" value="Resolvase, N-terminal catalytic domain"/>
    <property type="match status" value="1"/>
</dbReference>
<dbReference type="RefSeq" id="WP_021367415.1">
    <property type="nucleotide sequence ID" value="NZ_BBYB01000267.1"/>
</dbReference>
<proteinExistence type="predicted"/>
<dbReference type="Pfam" id="PF07508">
    <property type="entry name" value="Recombinase"/>
    <property type="match status" value="1"/>
</dbReference>
<sequence>MTKKVAIYCRVSTVEQAEEGYSIDEQRRRNIEYCEKEGHEVFKVYEDRGISGKNISGRPGLKELLQDANSGKFDLVIVWKLNRISRKLIDILNIVDTLDKNKIAFRSLTESFETETPAGKLQLNIMGAIGEFERGTIAENVKMGMMERAREGKWNGGKVLGYDIVEIPSEGKKRKDTKLVINEKEAMTVRRIFELYSEGHGYKATVNRVNKEGHRSKKGNAFATATIKEILKNQVYIGKIRYNLRQDWNEKRRKNINPDPILVDGEHDAIIDTETWERVQIILKDRSKTHNRVYDSELILSGLLKCPVCGASMTVSRSTRKRKDGTKAVNEYYSCGNWKNKGTAVCNSNSVKAEVADEVVINKLIETVNNELLLKKVINNINKNKSSKLKPKLDEMNLVNKEIDKLNGKKNSSIELFEDGILAKSELAERVKKLNEEIDTLKFRLDEIKQEVMLAEGEPIPFELVSQVMKKFGEVFKESSTRQQRKQLLNLLVSKVTIDKSRKIDTIELQINEDVIRYLVKEGSSEEDEDPSFFHVSMFNCTTLKFVI</sequence>
<dbReference type="EMBL" id="LK932773">
    <property type="protein sequence ID" value="CDS93254.1"/>
    <property type="molecule type" value="Genomic_DNA"/>
</dbReference>
<evidence type="ECO:0000256" key="5">
    <source>
        <dbReference type="PROSITE-ProRule" id="PRU10137"/>
    </source>
</evidence>
<evidence type="ECO:0000256" key="2">
    <source>
        <dbReference type="ARBA" id="ARBA00023125"/>
    </source>
</evidence>
<dbReference type="PANTHER" id="PTHR30461">
    <property type="entry name" value="DNA-INVERTASE FROM LAMBDOID PROPHAGE"/>
    <property type="match status" value="1"/>
</dbReference>
<dbReference type="PANTHER" id="PTHR30461:SF23">
    <property type="entry name" value="DNA RECOMBINASE-RELATED"/>
    <property type="match status" value="1"/>
</dbReference>
<evidence type="ECO:0000313" key="11">
    <source>
        <dbReference type="EMBL" id="CDS93254.1"/>
    </source>
</evidence>
<organism evidence="10">
    <name type="scientific">Clostridioides difficile</name>
    <name type="common">Peptoclostridium difficile</name>
    <dbReference type="NCBI Taxonomy" id="1496"/>
    <lineage>
        <taxon>Bacteria</taxon>
        <taxon>Bacillati</taxon>
        <taxon>Bacillota</taxon>
        <taxon>Clostridia</taxon>
        <taxon>Peptostreptococcales</taxon>
        <taxon>Peptostreptococcaceae</taxon>
        <taxon>Clostridioides</taxon>
    </lineage>
</organism>
<dbReference type="Pfam" id="PF00239">
    <property type="entry name" value="Resolvase"/>
    <property type="match status" value="1"/>
</dbReference>
<dbReference type="InterPro" id="IPR050639">
    <property type="entry name" value="SSR_resolvase"/>
</dbReference>
<dbReference type="EMBL" id="LK932419">
    <property type="protein sequence ID" value="CDS90360.1"/>
    <property type="molecule type" value="Genomic_DNA"/>
</dbReference>
<dbReference type="PROSITE" id="PS00397">
    <property type="entry name" value="RECOMBINASES_1"/>
    <property type="match status" value="1"/>
</dbReference>
<dbReference type="PROSITE" id="PS51737">
    <property type="entry name" value="RECOMBINASE_DNA_BIND"/>
    <property type="match status" value="1"/>
</dbReference>
<dbReference type="AlphaFoldDB" id="A0A069AHJ2"/>
<keyword evidence="6" id="KW-0175">Coiled coil</keyword>
<dbReference type="SMART" id="SM00857">
    <property type="entry name" value="Resolvase"/>
    <property type="match status" value="1"/>
</dbReference>
<dbReference type="GO" id="GO:0003677">
    <property type="term" value="F:DNA binding"/>
    <property type="evidence" value="ECO:0007669"/>
    <property type="project" value="UniProtKB-KW"/>
</dbReference>
<dbReference type="InterPro" id="IPR006118">
    <property type="entry name" value="Recombinase_CS"/>
</dbReference>
<keyword evidence="1" id="KW-0229">DNA integration</keyword>
<dbReference type="EMBL" id="LK932534">
    <property type="protein sequence ID" value="CDS90161.1"/>
    <property type="molecule type" value="Genomic_DNA"/>
</dbReference>
<name>A0A069AHJ2_CLODI</name>
<dbReference type="Pfam" id="PF13408">
    <property type="entry name" value="Zn_ribbon_recom"/>
    <property type="match status" value="1"/>
</dbReference>
<feature type="domain" description="Resolvase/invertase-type recombinase catalytic" evidence="7">
    <location>
        <begin position="4"/>
        <end position="152"/>
    </location>
</feature>
<dbReference type="InterPro" id="IPR025827">
    <property type="entry name" value="Zn_ribbon_recom_dom"/>
</dbReference>
<gene>
    <name evidence="11" type="ORF">BN1095_1300110</name>
    <name evidence="9" type="ORF">BN1096_790065</name>
    <name evidence="10" type="ORF">BN1097_790066</name>
</gene>
<dbReference type="Gene3D" id="3.90.1750.20">
    <property type="entry name" value="Putative Large Serine Recombinase, Chain B, Domain 2"/>
    <property type="match status" value="1"/>
</dbReference>
<evidence type="ECO:0000256" key="1">
    <source>
        <dbReference type="ARBA" id="ARBA00022908"/>
    </source>
</evidence>
<reference evidence="10" key="1">
    <citation type="submission" date="2014-07" db="EMBL/GenBank/DDBJ databases">
        <authorList>
            <person name="Monot Marc"/>
        </authorList>
    </citation>
    <scope>NUCLEOTIDE SEQUENCE</scope>
    <source>
        <strain evidence="11">7032989</strain>
        <strain evidence="10">7032994</strain>
    </source>
</reference>
<accession>A0A069AHJ2</accession>
<feature type="active site" description="O-(5'-phospho-DNA)-serine intermediate" evidence="4 5">
    <location>
        <position position="12"/>
    </location>
</feature>
<dbReference type="SUPFAM" id="SSF53041">
    <property type="entry name" value="Resolvase-like"/>
    <property type="match status" value="1"/>
</dbReference>
<dbReference type="InterPro" id="IPR011109">
    <property type="entry name" value="DNA_bind_recombinase_dom"/>
</dbReference>
<dbReference type="GO" id="GO:0015074">
    <property type="term" value="P:DNA integration"/>
    <property type="evidence" value="ECO:0007669"/>
    <property type="project" value="UniProtKB-KW"/>
</dbReference>
<evidence type="ECO:0000256" key="6">
    <source>
        <dbReference type="SAM" id="Coils"/>
    </source>
</evidence>
<evidence type="ECO:0000256" key="4">
    <source>
        <dbReference type="PIRSR" id="PIRSR606118-50"/>
    </source>
</evidence>
<dbReference type="GO" id="GO:0000150">
    <property type="term" value="F:DNA strand exchange activity"/>
    <property type="evidence" value="ECO:0007669"/>
    <property type="project" value="InterPro"/>
</dbReference>
<feature type="domain" description="Recombinase" evidence="8">
    <location>
        <begin position="169"/>
        <end position="289"/>
    </location>
</feature>
<dbReference type="PROSITE" id="PS51736">
    <property type="entry name" value="RECOMBINASES_3"/>
    <property type="match status" value="1"/>
</dbReference>
<dbReference type="CDD" id="cd00338">
    <property type="entry name" value="Ser_Recombinase"/>
    <property type="match status" value="1"/>
</dbReference>
<dbReference type="InterPro" id="IPR036162">
    <property type="entry name" value="Resolvase-like_N_sf"/>
</dbReference>
<feature type="coiled-coil region" evidence="6">
    <location>
        <begin position="424"/>
        <end position="458"/>
    </location>
</feature>
<evidence type="ECO:0000256" key="3">
    <source>
        <dbReference type="ARBA" id="ARBA00023172"/>
    </source>
</evidence>
<keyword evidence="2" id="KW-0238">DNA-binding</keyword>